<dbReference type="AlphaFoldDB" id="A0AAN5C662"/>
<dbReference type="PANTHER" id="PTHR35373:SF3">
    <property type="entry name" value="ACTIVATOR OF HSP90 ATPASE HOMOLOG 1-LIKE PROTEIN"/>
    <property type="match status" value="1"/>
</dbReference>
<name>A0AAN5C662_9BILA</name>
<dbReference type="PANTHER" id="PTHR35373">
    <property type="entry name" value="PROTEIN CBG16894"/>
    <property type="match status" value="1"/>
</dbReference>
<reference evidence="2" key="1">
    <citation type="submission" date="2022-10" db="EMBL/GenBank/DDBJ databases">
        <title>Genome assembly of Pristionchus species.</title>
        <authorList>
            <person name="Yoshida K."/>
            <person name="Sommer R.J."/>
        </authorList>
    </citation>
    <scope>NUCLEOTIDE SEQUENCE [LARGE SCALE GENOMIC DNA]</scope>
    <source>
        <strain evidence="2">RS5460</strain>
    </source>
</reference>
<accession>A0AAN5C662</accession>
<evidence type="ECO:0000313" key="1">
    <source>
        <dbReference type="EMBL" id="GMR38958.1"/>
    </source>
</evidence>
<proteinExistence type="predicted"/>
<dbReference type="EMBL" id="BTRK01000002">
    <property type="protein sequence ID" value="GMR38958.1"/>
    <property type="molecule type" value="Genomic_DNA"/>
</dbReference>
<dbReference type="Proteomes" id="UP001328107">
    <property type="component" value="Unassembled WGS sequence"/>
</dbReference>
<organism evidence="1 2">
    <name type="scientific">Pristionchus mayeri</name>
    <dbReference type="NCBI Taxonomy" id="1317129"/>
    <lineage>
        <taxon>Eukaryota</taxon>
        <taxon>Metazoa</taxon>
        <taxon>Ecdysozoa</taxon>
        <taxon>Nematoda</taxon>
        <taxon>Chromadorea</taxon>
        <taxon>Rhabditida</taxon>
        <taxon>Rhabditina</taxon>
        <taxon>Diplogasteromorpha</taxon>
        <taxon>Diplogasteroidea</taxon>
        <taxon>Neodiplogasteridae</taxon>
        <taxon>Pristionchus</taxon>
    </lineage>
</organism>
<gene>
    <name evidence="1" type="ORF">PMAYCL1PPCAC_09153</name>
</gene>
<protein>
    <submittedName>
        <fullName evidence="1">Uncharacterized protein</fullName>
    </submittedName>
</protein>
<comment type="caution">
    <text evidence="1">The sequence shown here is derived from an EMBL/GenBank/DDBJ whole genome shotgun (WGS) entry which is preliminary data.</text>
</comment>
<sequence length="167" mass="19644">SQESHGYAYSYAEQTVVRHLNNKGMETDKRPIVELPKPLKMPKHELLFEEEWSKIYPGELVIKRYYFPTATNKKIDMNKIKGIYYRVQNTSDDLFRTKDWGMTLSPCWWACDFKRSLRKKKSGFYNVVIDIGSKTMKGFTTNNLHALLSILRHQCGPEVICREGFPW</sequence>
<evidence type="ECO:0000313" key="2">
    <source>
        <dbReference type="Proteomes" id="UP001328107"/>
    </source>
</evidence>
<feature type="non-terminal residue" evidence="1">
    <location>
        <position position="1"/>
    </location>
</feature>
<keyword evidence="2" id="KW-1185">Reference proteome</keyword>